<dbReference type="PROSITE" id="PS51755">
    <property type="entry name" value="OMPR_PHOB"/>
    <property type="match status" value="1"/>
</dbReference>
<comment type="similarity">
    <text evidence="1">Belongs to the AfsR/DnrI/RedD regulatory family.</text>
</comment>
<dbReference type="STRING" id="1070870.SAMN05444351_0788"/>
<evidence type="ECO:0000256" key="4">
    <source>
        <dbReference type="SAM" id="MobiDB-lite"/>
    </source>
</evidence>
<evidence type="ECO:0000256" key="3">
    <source>
        <dbReference type="PROSITE-ProRule" id="PRU01091"/>
    </source>
</evidence>
<proteinExistence type="inferred from homology"/>
<protein>
    <submittedName>
        <fullName evidence="6">Predicted ATPase</fullName>
    </submittedName>
</protein>
<dbReference type="InterPro" id="IPR011990">
    <property type="entry name" value="TPR-like_helical_dom_sf"/>
</dbReference>
<dbReference type="SMART" id="SM00862">
    <property type="entry name" value="Trans_reg_C"/>
    <property type="match status" value="1"/>
</dbReference>
<dbReference type="Pfam" id="PF25872">
    <property type="entry name" value="HTH_77"/>
    <property type="match status" value="1"/>
</dbReference>
<evidence type="ECO:0000256" key="1">
    <source>
        <dbReference type="ARBA" id="ARBA00005820"/>
    </source>
</evidence>
<feature type="region of interest" description="Disordered" evidence="4">
    <location>
        <begin position="913"/>
        <end position="936"/>
    </location>
</feature>
<dbReference type="InterPro" id="IPR058852">
    <property type="entry name" value="HTH_77"/>
</dbReference>
<dbReference type="SMART" id="SM01043">
    <property type="entry name" value="BTAD"/>
    <property type="match status" value="1"/>
</dbReference>
<evidence type="ECO:0000259" key="5">
    <source>
        <dbReference type="PROSITE" id="PS51755"/>
    </source>
</evidence>
<evidence type="ECO:0000256" key="2">
    <source>
        <dbReference type="ARBA" id="ARBA00023125"/>
    </source>
</evidence>
<dbReference type="Pfam" id="PF03704">
    <property type="entry name" value="BTAD"/>
    <property type="match status" value="1"/>
</dbReference>
<dbReference type="Pfam" id="PF00486">
    <property type="entry name" value="Trans_reg_C"/>
    <property type="match status" value="1"/>
</dbReference>
<dbReference type="PRINTS" id="PR00364">
    <property type="entry name" value="DISEASERSIST"/>
</dbReference>
<evidence type="ECO:0000313" key="6">
    <source>
        <dbReference type="EMBL" id="SHF78453.1"/>
    </source>
</evidence>
<accession>A0A1M5EGN9</accession>
<dbReference type="InterPro" id="IPR016032">
    <property type="entry name" value="Sig_transdc_resp-reg_C-effctor"/>
</dbReference>
<dbReference type="CDD" id="cd15831">
    <property type="entry name" value="BTAD"/>
    <property type="match status" value="1"/>
</dbReference>
<dbReference type="InterPro" id="IPR001867">
    <property type="entry name" value="OmpR/PhoB-type_DNA-bd"/>
</dbReference>
<sequence>MRDEAAMTGAAHVHFRVLGPLSVEGPGGALAIGGHKPRTLLAALLVARGEVVPAERLVSVLWGDGPPDGAMTALRAYVSRLRGVLGDAAPLRHRPPGYCLALHTATLDAADFEQRVRSARAAAATGDHARALADLDAALALWRGDALAEFADEEFAAPEAARLTELRTGATADRADELVALGRSAEAVPELEALVRANPSWERPAVTLMRARYATGRQADALAAFHELRARLDDELGVEPAAPAQDLYRRILVHDPALTATPRPGNLPRRASGFVGRERESAGVLAALREGPLVTLTGVGGAGKSRLAVEVAGRDRARFDDGAWLCELAALPEDSPVGDAVSAALGIRQRSGLSVEQTVLEYLRPRSLLLVVDNCEHVLAHAAALVGEVVQHCPGVVVLATSREPLGVDGEQVRPVPPLPLADATALFVQRARAATPDFRLDPAAADAVAAICARLDGLPLGIELAAARMRVMSPAEVAARLEDGPLLGGGRGPVPRHQSLAAAIEWSYRLLSGPEQRLFRGMSVFAGGADLRAVHGVADPGAAEDDVLDRLTRLVDRSMVVARSGVHSRYGLLETLRAYGRSRAADAGETAALTRRHVEYHVDYAERAGAGLQSPDERAWAEEALGVYDDLRAAFTRAAADAEWDLAVRLVAAVPELVHLRVGYEAYAWAEQLLPVVDPGHPSYAAAVGAAARGAWNRGDFPHAVATARLAGDRRPPPGTPRIAYPHDVLADVALYEGDVARALAHYVAESERARGDGDRIRLVWTLYYVAVCHAVGRHPEEGLAAARESLDVAEATANPTALSMARYALGLVLKKSDPDAALALFDEAEELAAAVRNFWWQGIAMMEGAATRAVHGDPVEAARALVAVLAHWDRVGDATQQWLNLRYVARLLQRVSATADAATLHRHLVAAGKPSPLGPPTAPGNGRRADPRAAEAAAVASARAALGRVLSGELATGRA</sequence>
<dbReference type="InterPro" id="IPR036388">
    <property type="entry name" value="WH-like_DNA-bd_sf"/>
</dbReference>
<dbReference type="InterPro" id="IPR005158">
    <property type="entry name" value="BTAD"/>
</dbReference>
<dbReference type="PANTHER" id="PTHR47691:SF3">
    <property type="entry name" value="HTH-TYPE TRANSCRIPTIONAL REGULATOR RV0890C-RELATED"/>
    <property type="match status" value="1"/>
</dbReference>
<reference evidence="6 7" key="1">
    <citation type="submission" date="2016-11" db="EMBL/GenBank/DDBJ databases">
        <authorList>
            <person name="Jaros S."/>
            <person name="Januszkiewicz K."/>
            <person name="Wedrychowicz H."/>
        </authorList>
    </citation>
    <scope>NUCLEOTIDE SEQUENCE [LARGE SCALE GENOMIC DNA]</scope>
    <source>
        <strain evidence="6 7">DSM 45408</strain>
    </source>
</reference>
<gene>
    <name evidence="6" type="ORF">SAMN05444351_0788</name>
</gene>
<dbReference type="GO" id="GO:0006355">
    <property type="term" value="P:regulation of DNA-templated transcription"/>
    <property type="evidence" value="ECO:0007669"/>
    <property type="project" value="InterPro"/>
</dbReference>
<name>A0A1M5EGN9_9ACTN</name>
<dbReference type="EMBL" id="FQVX01000001">
    <property type="protein sequence ID" value="SHF78453.1"/>
    <property type="molecule type" value="Genomic_DNA"/>
</dbReference>
<keyword evidence="2 3" id="KW-0238">DNA-binding</keyword>
<feature type="DNA-binding region" description="OmpR/PhoB-type" evidence="3">
    <location>
        <begin position="5"/>
        <end position="102"/>
    </location>
</feature>
<dbReference type="SUPFAM" id="SSF46894">
    <property type="entry name" value="C-terminal effector domain of the bipartite response regulators"/>
    <property type="match status" value="1"/>
</dbReference>
<dbReference type="AlphaFoldDB" id="A0A1M5EGN9"/>
<organism evidence="6 7">
    <name type="scientific">Geodermatophilus nigrescens</name>
    <dbReference type="NCBI Taxonomy" id="1070870"/>
    <lineage>
        <taxon>Bacteria</taxon>
        <taxon>Bacillati</taxon>
        <taxon>Actinomycetota</taxon>
        <taxon>Actinomycetes</taxon>
        <taxon>Geodermatophilales</taxon>
        <taxon>Geodermatophilaceae</taxon>
        <taxon>Geodermatophilus</taxon>
    </lineage>
</organism>
<dbReference type="SUPFAM" id="SSF48452">
    <property type="entry name" value="TPR-like"/>
    <property type="match status" value="2"/>
</dbReference>
<dbReference type="Gene3D" id="1.25.40.10">
    <property type="entry name" value="Tetratricopeptide repeat domain"/>
    <property type="match status" value="2"/>
</dbReference>
<dbReference type="InterPro" id="IPR027417">
    <property type="entry name" value="P-loop_NTPase"/>
</dbReference>
<evidence type="ECO:0000313" key="7">
    <source>
        <dbReference type="Proteomes" id="UP000184471"/>
    </source>
</evidence>
<dbReference type="GO" id="GO:0003677">
    <property type="term" value="F:DNA binding"/>
    <property type="evidence" value="ECO:0007669"/>
    <property type="project" value="UniProtKB-UniRule"/>
</dbReference>
<dbReference type="SUPFAM" id="SSF52540">
    <property type="entry name" value="P-loop containing nucleoside triphosphate hydrolases"/>
    <property type="match status" value="1"/>
</dbReference>
<dbReference type="Gene3D" id="1.10.10.10">
    <property type="entry name" value="Winged helix-like DNA-binding domain superfamily/Winged helix DNA-binding domain"/>
    <property type="match status" value="1"/>
</dbReference>
<dbReference type="PANTHER" id="PTHR47691">
    <property type="entry name" value="REGULATOR-RELATED"/>
    <property type="match status" value="1"/>
</dbReference>
<dbReference type="Proteomes" id="UP000184471">
    <property type="component" value="Unassembled WGS sequence"/>
</dbReference>
<keyword evidence="7" id="KW-1185">Reference proteome</keyword>
<feature type="domain" description="OmpR/PhoB-type" evidence="5">
    <location>
        <begin position="5"/>
        <end position="102"/>
    </location>
</feature>
<dbReference type="GO" id="GO:0000160">
    <property type="term" value="P:phosphorelay signal transduction system"/>
    <property type="evidence" value="ECO:0007669"/>
    <property type="project" value="InterPro"/>
</dbReference>